<gene>
    <name evidence="1" type="ORF">T02_8198</name>
</gene>
<dbReference type="AlphaFoldDB" id="A0A0V1KJ29"/>
<proteinExistence type="predicted"/>
<accession>A0A0V1KJ29</accession>
<protein>
    <submittedName>
        <fullName evidence="1">Uncharacterized protein</fullName>
    </submittedName>
</protein>
<comment type="caution">
    <text evidence="1">The sequence shown here is derived from an EMBL/GenBank/DDBJ whole genome shotgun (WGS) entry which is preliminary data.</text>
</comment>
<dbReference type="EMBL" id="JYDW01001028">
    <property type="protein sequence ID" value="KRZ47279.1"/>
    <property type="molecule type" value="Genomic_DNA"/>
</dbReference>
<evidence type="ECO:0000313" key="1">
    <source>
        <dbReference type="EMBL" id="KRZ47279.1"/>
    </source>
</evidence>
<keyword evidence="2" id="KW-1185">Reference proteome</keyword>
<reference evidence="1 2" key="1">
    <citation type="submission" date="2015-05" db="EMBL/GenBank/DDBJ databases">
        <title>Evolution of Trichinella species and genotypes.</title>
        <authorList>
            <person name="Korhonen P.K."/>
            <person name="Edoardo P."/>
            <person name="Giuseppe L.R."/>
            <person name="Gasser R.B."/>
        </authorList>
    </citation>
    <scope>NUCLEOTIDE SEQUENCE [LARGE SCALE GENOMIC DNA]</scope>
    <source>
        <strain evidence="1">ISS10</strain>
    </source>
</reference>
<name>A0A0V1KJ29_9BILA</name>
<dbReference type="Proteomes" id="UP000054721">
    <property type="component" value="Unassembled WGS sequence"/>
</dbReference>
<evidence type="ECO:0000313" key="2">
    <source>
        <dbReference type="Proteomes" id="UP000054721"/>
    </source>
</evidence>
<sequence length="30" mass="3245">MTVVTGVQLPKTKQMGTAPSLEFCYVLNTS</sequence>
<organism evidence="1 2">
    <name type="scientific">Trichinella nativa</name>
    <dbReference type="NCBI Taxonomy" id="6335"/>
    <lineage>
        <taxon>Eukaryota</taxon>
        <taxon>Metazoa</taxon>
        <taxon>Ecdysozoa</taxon>
        <taxon>Nematoda</taxon>
        <taxon>Enoplea</taxon>
        <taxon>Dorylaimia</taxon>
        <taxon>Trichinellida</taxon>
        <taxon>Trichinellidae</taxon>
        <taxon>Trichinella</taxon>
    </lineage>
</organism>